<accession>A0A3N6S4P7</accession>
<protein>
    <submittedName>
        <fullName evidence="2">Uncharacterized protein</fullName>
    </submittedName>
</protein>
<keyword evidence="4" id="KW-1185">Reference proteome</keyword>
<sequence length="103" mass="11204">MAIFTDKTEGAPAIAVRESTNLERSMAAFLSFKIVSSLCWTKLICSPLRQYSSPSVSNSGHNLVTIEISVLEAYGVEKEESSHEESQPQPSLLSAVSPSHYIS</sequence>
<reference evidence="2" key="1">
    <citation type="submission" date="2019-12" db="EMBL/GenBank/DDBJ databases">
        <title>Genome sequencing and annotation of Brassica cretica.</title>
        <authorList>
            <person name="Studholme D.J."/>
            <person name="Sarris P.F."/>
        </authorList>
    </citation>
    <scope>NUCLEOTIDE SEQUENCE</scope>
    <source>
        <strain evidence="2">PFS-102/07</strain>
        <tissue evidence="2">Leaf</tissue>
    </source>
</reference>
<dbReference type="EMBL" id="QGKV02000759">
    <property type="protein sequence ID" value="KAF3569510.1"/>
    <property type="molecule type" value="Genomic_DNA"/>
</dbReference>
<dbReference type="EMBL" id="QGKY02001015">
    <property type="protein sequence ID" value="KAF2576357.1"/>
    <property type="molecule type" value="Genomic_DNA"/>
</dbReference>
<organism evidence="2">
    <name type="scientific">Brassica cretica</name>
    <name type="common">Mustard</name>
    <dbReference type="NCBI Taxonomy" id="69181"/>
    <lineage>
        <taxon>Eukaryota</taxon>
        <taxon>Viridiplantae</taxon>
        <taxon>Streptophyta</taxon>
        <taxon>Embryophyta</taxon>
        <taxon>Tracheophyta</taxon>
        <taxon>Spermatophyta</taxon>
        <taxon>Magnoliopsida</taxon>
        <taxon>eudicotyledons</taxon>
        <taxon>Gunneridae</taxon>
        <taxon>Pentapetalae</taxon>
        <taxon>rosids</taxon>
        <taxon>malvids</taxon>
        <taxon>Brassicales</taxon>
        <taxon>Brassicaceae</taxon>
        <taxon>Brassiceae</taxon>
        <taxon>Brassica</taxon>
    </lineage>
</organism>
<dbReference type="Proteomes" id="UP000266723">
    <property type="component" value="Unassembled WGS sequence"/>
</dbReference>
<evidence type="ECO:0000313" key="3">
    <source>
        <dbReference type="EMBL" id="KAF3569510.1"/>
    </source>
</evidence>
<proteinExistence type="predicted"/>
<evidence type="ECO:0000313" key="4">
    <source>
        <dbReference type="Proteomes" id="UP000266723"/>
    </source>
</evidence>
<name>A0A3N6S4P7_BRACR</name>
<feature type="region of interest" description="Disordered" evidence="1">
    <location>
        <begin position="77"/>
        <end position="103"/>
    </location>
</feature>
<evidence type="ECO:0000313" key="2">
    <source>
        <dbReference type="EMBL" id="KAF2576357.1"/>
    </source>
</evidence>
<dbReference type="AlphaFoldDB" id="A0A3N6S4P7"/>
<evidence type="ECO:0000256" key="1">
    <source>
        <dbReference type="SAM" id="MobiDB-lite"/>
    </source>
</evidence>
<feature type="compositionally biased region" description="Basic and acidic residues" evidence="1">
    <location>
        <begin position="77"/>
        <end position="86"/>
    </location>
</feature>
<reference evidence="3" key="2">
    <citation type="submission" date="2019-12" db="EMBL/GenBank/DDBJ databases">
        <authorList>
            <person name="Studholme D.J."/>
            <person name="Sarris P."/>
        </authorList>
    </citation>
    <scope>NUCLEOTIDE SEQUENCE</scope>
    <source>
        <strain evidence="3">PFS-1207/04</strain>
        <tissue evidence="3">Leaf</tissue>
    </source>
</reference>
<comment type="caution">
    <text evidence="2">The sequence shown here is derived from an EMBL/GenBank/DDBJ whole genome shotgun (WGS) entry which is preliminary data.</text>
</comment>
<feature type="compositionally biased region" description="Polar residues" evidence="1">
    <location>
        <begin position="92"/>
        <end position="103"/>
    </location>
</feature>
<gene>
    <name evidence="3" type="ORF">DY000_02014732</name>
    <name evidence="2" type="ORF">F2Q70_00003052</name>
</gene>
<reference evidence="3 4" key="3">
    <citation type="journal article" date="2020" name="BMC Genomics">
        <title>Intraspecific diversification of the crop wild relative Brassica cretica Lam. using demographic model selection.</title>
        <authorList>
            <person name="Kioukis A."/>
            <person name="Michalopoulou V.A."/>
            <person name="Briers L."/>
            <person name="Pirintsos S."/>
            <person name="Studholme D.J."/>
            <person name="Pavlidis P."/>
            <person name="Sarris P.F."/>
        </authorList>
    </citation>
    <scope>NUCLEOTIDE SEQUENCE [LARGE SCALE GENOMIC DNA]</scope>
    <source>
        <strain evidence="4">cv. PFS-1207/04</strain>
        <strain evidence="3">PFS-1207/04</strain>
    </source>
</reference>